<organism evidence="1 2">
    <name type="scientific">Stappia sediminis</name>
    <dbReference type="NCBI Taxonomy" id="2692190"/>
    <lineage>
        <taxon>Bacteria</taxon>
        <taxon>Pseudomonadati</taxon>
        <taxon>Pseudomonadota</taxon>
        <taxon>Alphaproteobacteria</taxon>
        <taxon>Hyphomicrobiales</taxon>
        <taxon>Stappiaceae</taxon>
        <taxon>Stappia</taxon>
    </lineage>
</organism>
<evidence type="ECO:0000313" key="1">
    <source>
        <dbReference type="EMBL" id="MXN63468.1"/>
    </source>
</evidence>
<dbReference type="Proteomes" id="UP000433101">
    <property type="component" value="Unassembled WGS sequence"/>
</dbReference>
<comment type="caution">
    <text evidence="1">The sequence shown here is derived from an EMBL/GenBank/DDBJ whole genome shotgun (WGS) entry which is preliminary data.</text>
</comment>
<sequence>MSRALETELVNFEALAQNGDKSRGNELARHVAMLFSLTSENCSEEQMEIYDSVLTRLAGMVEEEARCFIAERLCKLRRAPESTIKTLASDTFKVAESVLRHSTVLRDPDLVEIARGKGEDYQIAIATREVLSEIVTDVLIEEGGSTVKRKVAENEGAAVSEAGLNKLMEAAREDEDLQLAIGSRTDLAEQNILALVEIASERVRARLIENDDTAGVSRLPQATRLAAQRMSNEYWLARYDFETATGRVGALARGEGLSEAVLRRFSAEDRFPEAVATFALICDIGLEEAKHWLVRLDTDPFLIAAKANGFSPMTIQALLKIGPWRHRLGNEARRDALARYESIQATTARRMLDQWQGRIAV</sequence>
<protein>
    <submittedName>
        <fullName evidence="1">DUF2336 domain-containing protein</fullName>
    </submittedName>
</protein>
<dbReference type="Pfam" id="PF10098">
    <property type="entry name" value="DUF2336"/>
    <property type="match status" value="1"/>
</dbReference>
<name>A0A7X3LQZ5_9HYPH</name>
<dbReference type="InterPro" id="IPR019285">
    <property type="entry name" value="DUF2336"/>
</dbReference>
<keyword evidence="2" id="KW-1185">Reference proteome</keyword>
<gene>
    <name evidence="1" type="ORF">GR183_01000</name>
</gene>
<proteinExistence type="predicted"/>
<dbReference type="EMBL" id="WUMV01000001">
    <property type="protein sequence ID" value="MXN63468.1"/>
    <property type="molecule type" value="Genomic_DNA"/>
</dbReference>
<accession>A0A7X3LQZ5</accession>
<dbReference type="AlphaFoldDB" id="A0A7X3LQZ5"/>
<reference evidence="1 2" key="1">
    <citation type="submission" date="2019-12" db="EMBL/GenBank/DDBJ databases">
        <authorList>
            <person name="Li M."/>
        </authorList>
    </citation>
    <scope>NUCLEOTIDE SEQUENCE [LARGE SCALE GENOMIC DNA]</scope>
    <source>
        <strain evidence="1 2">GBMRC 2046</strain>
    </source>
</reference>
<evidence type="ECO:0000313" key="2">
    <source>
        <dbReference type="Proteomes" id="UP000433101"/>
    </source>
</evidence>